<proteinExistence type="predicted"/>
<protein>
    <submittedName>
        <fullName evidence="1">Uncharacterized protein</fullName>
    </submittedName>
</protein>
<accession>A0AAN8R903</accession>
<organism evidence="1 2">
    <name type="scientific">Orbilia javanica</name>
    <dbReference type="NCBI Taxonomy" id="47235"/>
    <lineage>
        <taxon>Eukaryota</taxon>
        <taxon>Fungi</taxon>
        <taxon>Dikarya</taxon>
        <taxon>Ascomycota</taxon>
        <taxon>Pezizomycotina</taxon>
        <taxon>Orbiliomycetes</taxon>
        <taxon>Orbiliales</taxon>
        <taxon>Orbiliaceae</taxon>
        <taxon>Orbilia</taxon>
    </lineage>
</organism>
<evidence type="ECO:0000313" key="2">
    <source>
        <dbReference type="Proteomes" id="UP001313282"/>
    </source>
</evidence>
<sequence>MTIRVSKSFPFEFNFYLGLFPLLSTLPFYEDIEYFSLDFGGRPRVNYCKGSIDSAHIESAGYVLGDDSNTEESSTIIDLPSPPSEVTTDPEQYFAFQLALYTKAQRDFLGPYISQQEFLRRSKDKTFFPKRLKSLRLNMERPELYLTPLLNCASVDTLWVKGAVVLIKDPDKPTEILQFPNVKNFTYRMRFAGRYKYIEKTQSQFPNVESFTLSAGGHQAWAARDLPNLPKLVYLESIWEMDQDRVEDETKNIETYLRMRLGKGDWEELKEATFYGISEYEGEFHDTRLTCSIRREACNYLFEWKCRKTKR</sequence>
<reference evidence="1 2" key="1">
    <citation type="submission" date="2019-10" db="EMBL/GenBank/DDBJ databases">
        <authorList>
            <person name="Palmer J.M."/>
        </authorList>
    </citation>
    <scope>NUCLEOTIDE SEQUENCE [LARGE SCALE GENOMIC DNA]</scope>
    <source>
        <strain evidence="1 2">TWF718</strain>
    </source>
</reference>
<evidence type="ECO:0000313" key="1">
    <source>
        <dbReference type="EMBL" id="KAK6329969.1"/>
    </source>
</evidence>
<dbReference type="AlphaFoldDB" id="A0AAN8R903"/>
<dbReference type="EMBL" id="JAVHNR010000012">
    <property type="protein sequence ID" value="KAK6329969.1"/>
    <property type="molecule type" value="Genomic_DNA"/>
</dbReference>
<keyword evidence="2" id="KW-1185">Reference proteome</keyword>
<comment type="caution">
    <text evidence="1">The sequence shown here is derived from an EMBL/GenBank/DDBJ whole genome shotgun (WGS) entry which is preliminary data.</text>
</comment>
<name>A0AAN8R903_9PEZI</name>
<gene>
    <name evidence="1" type="ORF">TWF718_003395</name>
</gene>
<dbReference type="Proteomes" id="UP001313282">
    <property type="component" value="Unassembled WGS sequence"/>
</dbReference>